<evidence type="ECO:0000313" key="3">
    <source>
        <dbReference type="EMBL" id="KOX92141.1"/>
    </source>
</evidence>
<dbReference type="SUPFAM" id="SSF46785">
    <property type="entry name" value="Winged helix' DNA-binding domain"/>
    <property type="match status" value="1"/>
</dbReference>
<feature type="domain" description="HTH marR-type" evidence="2">
    <location>
        <begin position="44"/>
        <end position="97"/>
    </location>
</feature>
<organism evidence="3 4">
    <name type="scientific">Halorubrum tropicale</name>
    <dbReference type="NCBI Taxonomy" id="1765655"/>
    <lineage>
        <taxon>Archaea</taxon>
        <taxon>Methanobacteriati</taxon>
        <taxon>Methanobacteriota</taxon>
        <taxon>Stenosarchaea group</taxon>
        <taxon>Halobacteria</taxon>
        <taxon>Halobacteriales</taxon>
        <taxon>Haloferacaceae</taxon>
        <taxon>Halorubrum</taxon>
    </lineage>
</organism>
<dbReference type="EMBL" id="LIST01000017">
    <property type="protein sequence ID" value="KOX92141.1"/>
    <property type="molecule type" value="Genomic_DNA"/>
</dbReference>
<reference evidence="3 4" key="1">
    <citation type="submission" date="2015-08" db="EMBL/GenBank/DDBJ databases">
        <title>Genomes of Isolates from Cabo Rojo, PR.</title>
        <authorList>
            <person name="Sanchez-Nieves R.L."/>
            <person name="Montalvo-Rodriguez R."/>
        </authorList>
    </citation>
    <scope>NUCLEOTIDE SEQUENCE [LARGE SCALE GENOMIC DNA]</scope>
    <source>
        <strain evidence="3 4">5</strain>
    </source>
</reference>
<protein>
    <recommendedName>
        <fullName evidence="2">HTH marR-type domain-containing protein</fullName>
    </recommendedName>
</protein>
<dbReference type="AlphaFoldDB" id="A0A0M9AJX5"/>
<dbReference type="InterPro" id="IPR036390">
    <property type="entry name" value="WH_DNA-bd_sf"/>
</dbReference>
<dbReference type="Pfam" id="PF12802">
    <property type="entry name" value="MarR_2"/>
    <property type="match status" value="1"/>
</dbReference>
<dbReference type="PATRIC" id="fig|1705389.3.peg.2889"/>
<evidence type="ECO:0000313" key="4">
    <source>
        <dbReference type="Proteomes" id="UP000037747"/>
    </source>
</evidence>
<sequence length="117" mass="12660">MSANTGSDGEAGAVSATGNGHPYSVADLVEDLRDQLGELPATASIVYLVLRQSKTAMSSREIADVTLRSRSSIHRAAKRLHEVGLIERRASPDQGRSQYVWRPLPVDDVADRLDTDS</sequence>
<dbReference type="InterPro" id="IPR000835">
    <property type="entry name" value="HTH_MarR-typ"/>
</dbReference>
<proteinExistence type="predicted"/>
<dbReference type="RefSeq" id="WP_053773235.1">
    <property type="nucleotide sequence ID" value="NZ_LIST01000017.1"/>
</dbReference>
<dbReference type="Proteomes" id="UP000037747">
    <property type="component" value="Unassembled WGS sequence"/>
</dbReference>
<comment type="caution">
    <text evidence="3">The sequence shown here is derived from an EMBL/GenBank/DDBJ whole genome shotgun (WGS) entry which is preliminary data.</text>
</comment>
<dbReference type="STRING" id="1765655.AMR74_16995"/>
<accession>A0A0M9AJX5</accession>
<gene>
    <name evidence="3" type="ORF">AMR74_16995</name>
</gene>
<evidence type="ECO:0000259" key="2">
    <source>
        <dbReference type="Pfam" id="PF12802"/>
    </source>
</evidence>
<dbReference type="InterPro" id="IPR036388">
    <property type="entry name" value="WH-like_DNA-bd_sf"/>
</dbReference>
<dbReference type="GO" id="GO:0003700">
    <property type="term" value="F:DNA-binding transcription factor activity"/>
    <property type="evidence" value="ECO:0007669"/>
    <property type="project" value="InterPro"/>
</dbReference>
<evidence type="ECO:0000256" key="1">
    <source>
        <dbReference type="SAM" id="MobiDB-lite"/>
    </source>
</evidence>
<keyword evidence="4" id="KW-1185">Reference proteome</keyword>
<name>A0A0M9AJX5_9EURY</name>
<dbReference type="Gene3D" id="1.10.10.10">
    <property type="entry name" value="Winged helix-like DNA-binding domain superfamily/Winged helix DNA-binding domain"/>
    <property type="match status" value="1"/>
</dbReference>
<feature type="region of interest" description="Disordered" evidence="1">
    <location>
        <begin position="1"/>
        <end position="20"/>
    </location>
</feature>